<keyword evidence="3" id="KW-1185">Reference proteome</keyword>
<evidence type="ECO:0000313" key="2">
    <source>
        <dbReference type="EMBL" id="EQC30094.1"/>
    </source>
</evidence>
<feature type="region of interest" description="Disordered" evidence="1">
    <location>
        <begin position="245"/>
        <end position="264"/>
    </location>
</feature>
<dbReference type="RefSeq" id="XP_008616437.1">
    <property type="nucleotide sequence ID" value="XM_008618215.1"/>
</dbReference>
<dbReference type="EMBL" id="JH767178">
    <property type="protein sequence ID" value="EQC30094.1"/>
    <property type="molecule type" value="Genomic_DNA"/>
</dbReference>
<dbReference type="GeneID" id="19952881"/>
<dbReference type="AlphaFoldDB" id="T0PX50"/>
<dbReference type="OMA" id="QQNADAW"/>
<feature type="compositionally biased region" description="Polar residues" evidence="1">
    <location>
        <begin position="519"/>
        <end position="532"/>
    </location>
</feature>
<protein>
    <submittedName>
        <fullName evidence="2">Uncharacterized protein</fullName>
    </submittedName>
</protein>
<reference evidence="2 3" key="1">
    <citation type="submission" date="2012-04" db="EMBL/GenBank/DDBJ databases">
        <title>The Genome Sequence of Saprolegnia declina VS20.</title>
        <authorList>
            <consortium name="The Broad Institute Genome Sequencing Platform"/>
            <person name="Russ C."/>
            <person name="Nusbaum C."/>
            <person name="Tyler B."/>
            <person name="van West P."/>
            <person name="Dieguez-Uribeondo J."/>
            <person name="de Bruijn I."/>
            <person name="Tripathy S."/>
            <person name="Jiang R."/>
            <person name="Young S.K."/>
            <person name="Zeng Q."/>
            <person name="Gargeya S."/>
            <person name="Fitzgerald M."/>
            <person name="Haas B."/>
            <person name="Abouelleil A."/>
            <person name="Alvarado L."/>
            <person name="Arachchi H.M."/>
            <person name="Berlin A."/>
            <person name="Chapman S.B."/>
            <person name="Goldberg J."/>
            <person name="Griggs A."/>
            <person name="Gujja S."/>
            <person name="Hansen M."/>
            <person name="Howarth C."/>
            <person name="Imamovic A."/>
            <person name="Larimer J."/>
            <person name="McCowen C."/>
            <person name="Montmayeur A."/>
            <person name="Murphy C."/>
            <person name="Neiman D."/>
            <person name="Pearson M."/>
            <person name="Priest M."/>
            <person name="Roberts A."/>
            <person name="Saif S."/>
            <person name="Shea T."/>
            <person name="Sisk P."/>
            <person name="Sykes S."/>
            <person name="Wortman J."/>
            <person name="Nusbaum C."/>
            <person name="Birren B."/>
        </authorList>
    </citation>
    <scope>NUCLEOTIDE SEQUENCE [LARGE SCALE GENOMIC DNA]</scope>
    <source>
        <strain evidence="2 3">VS20</strain>
    </source>
</reference>
<dbReference type="VEuPathDB" id="FungiDB:SDRG_12154"/>
<evidence type="ECO:0000256" key="1">
    <source>
        <dbReference type="SAM" id="MobiDB-lite"/>
    </source>
</evidence>
<feature type="region of interest" description="Disordered" evidence="1">
    <location>
        <begin position="209"/>
        <end position="231"/>
    </location>
</feature>
<accession>T0PX50</accession>
<name>T0PX50_SAPDV</name>
<dbReference type="eggNOG" id="ENOG502R94D">
    <property type="taxonomic scope" value="Eukaryota"/>
</dbReference>
<dbReference type="Proteomes" id="UP000030762">
    <property type="component" value="Unassembled WGS sequence"/>
</dbReference>
<feature type="region of interest" description="Disordered" evidence="1">
    <location>
        <begin position="295"/>
        <end position="314"/>
    </location>
</feature>
<dbReference type="OrthoDB" id="200110at2759"/>
<organism evidence="2 3">
    <name type="scientific">Saprolegnia diclina (strain VS20)</name>
    <dbReference type="NCBI Taxonomy" id="1156394"/>
    <lineage>
        <taxon>Eukaryota</taxon>
        <taxon>Sar</taxon>
        <taxon>Stramenopiles</taxon>
        <taxon>Oomycota</taxon>
        <taxon>Saprolegniomycetes</taxon>
        <taxon>Saprolegniales</taxon>
        <taxon>Saprolegniaceae</taxon>
        <taxon>Saprolegnia</taxon>
    </lineage>
</organism>
<proteinExistence type="predicted"/>
<gene>
    <name evidence="2" type="ORF">SDRG_12154</name>
</gene>
<dbReference type="InParanoid" id="T0PX50"/>
<evidence type="ECO:0000313" key="3">
    <source>
        <dbReference type="Proteomes" id="UP000030762"/>
    </source>
</evidence>
<sequence>MPKKAVSLEDAILQGVRPNTPRALEACLRTGIEPDEIIPRVIEDFLHHKHKHDDVEREAAHLRFTHFEEGRQTKIGLLRREKQKLVDAGFTGSPILAKLSPKKPFDDSNDNHKLISPFDVFNAPANEKIVVTDSTMMEMEEKRFQAMKIRQEREIASIIEMESRMAEIQKQNALRDAQEAKRKAEWEKEKKERRAVLVAAKHEREILKKKSEDAEAAARRQRAKREAEKEKVLLEEERRQEKLRQREMAEREMDRKQKAELHRRQTEELLQQQENKIMESRRRVIEREELAQKKMAEANERRRQEAAARREKANARIQAALDQNQNVMLKKKQEFEQKQELAAARAMEVHRKEMQELKDRAERNRKEEDIRLQRVEAARNNQNERVETIVKKRHQLETHLDVVYTERSKERTLKSVERDLTLEEKKANVERLKKVEEFNRIQTLIRISEEDERSRMIKVKKQALIDARKKIALESLVRKHRIAEAVGNMRISNKWDNINEIMEGSTSPDRKNRKKKLMSSKSASDIETSTYL</sequence>
<dbReference type="PANTHER" id="PTHR38019:SF1">
    <property type="entry name" value="N-ACETYLTRANSFERASE DOMAIN-CONTAINING PROTEIN"/>
    <property type="match status" value="1"/>
</dbReference>
<feature type="region of interest" description="Disordered" evidence="1">
    <location>
        <begin position="502"/>
        <end position="532"/>
    </location>
</feature>
<dbReference type="PANTHER" id="PTHR38019">
    <property type="entry name" value="KDA ANTIGEN P200, PUTATIVE-RELATED"/>
    <property type="match status" value="1"/>
</dbReference>